<sequence>MAMMFMDTSGVPAIAGPSNYHPDKQQSTPSHGLVIVKLEPSDTVPGSWVPAAGAHEGADGLGTLRDLVAQAQAAADAPVYSNQAAGRQASQVRPGLPTDDKWLEGHKLPQFSDEVQPLLHGAELSREEHHRLAKQFRREIIDFLNRCNLISDTSSGGRRWKYHYLGLTLASEFPKLQWDFRGHRASHGDHTKAKSRFLSKLAEARRHQHARAKIREVTVHLEPSS</sequence>
<reference evidence="2" key="1">
    <citation type="journal article" date="2017" name="Parasit. Vectors">
        <title>Sialotranscriptomics of Rhipicephalus zambeziensis reveals intricate expression profiles of secretory proteins and suggests tight temporal transcriptional regulation during blood-feeding.</title>
        <authorList>
            <person name="de Castro M.H."/>
            <person name="de Klerk D."/>
            <person name="Pienaar R."/>
            <person name="Rees D.J.G."/>
            <person name="Mans B.J."/>
        </authorList>
    </citation>
    <scope>NUCLEOTIDE SEQUENCE</scope>
    <source>
        <tissue evidence="2">Salivary glands</tissue>
    </source>
</reference>
<proteinExistence type="predicted"/>
<feature type="region of interest" description="Disordered" evidence="1">
    <location>
        <begin position="78"/>
        <end position="98"/>
    </location>
</feature>
<dbReference type="AlphaFoldDB" id="A0A224YHZ3"/>
<evidence type="ECO:0000256" key="1">
    <source>
        <dbReference type="SAM" id="MobiDB-lite"/>
    </source>
</evidence>
<organism evidence="2">
    <name type="scientific">Rhipicephalus zambeziensis</name>
    <dbReference type="NCBI Taxonomy" id="60191"/>
    <lineage>
        <taxon>Eukaryota</taxon>
        <taxon>Metazoa</taxon>
        <taxon>Ecdysozoa</taxon>
        <taxon>Arthropoda</taxon>
        <taxon>Chelicerata</taxon>
        <taxon>Arachnida</taxon>
        <taxon>Acari</taxon>
        <taxon>Parasitiformes</taxon>
        <taxon>Ixodida</taxon>
        <taxon>Ixodoidea</taxon>
        <taxon>Ixodidae</taxon>
        <taxon>Rhipicephalinae</taxon>
        <taxon>Rhipicephalus</taxon>
        <taxon>Rhipicephalus</taxon>
    </lineage>
</organism>
<accession>A0A224YHZ3</accession>
<evidence type="ECO:0000313" key="2">
    <source>
        <dbReference type="EMBL" id="MAA13823.1"/>
    </source>
</evidence>
<dbReference type="EMBL" id="GFPF01002677">
    <property type="protein sequence ID" value="MAA13823.1"/>
    <property type="molecule type" value="Transcribed_RNA"/>
</dbReference>
<feature type="compositionally biased region" description="Polar residues" evidence="1">
    <location>
        <begin position="80"/>
        <end position="91"/>
    </location>
</feature>
<protein>
    <submittedName>
        <fullName evidence="2">Uncharacterized protein</fullName>
    </submittedName>
</protein>
<name>A0A224YHZ3_9ACAR</name>